<dbReference type="Pfam" id="PF00437">
    <property type="entry name" value="T2SSE"/>
    <property type="match status" value="1"/>
</dbReference>
<reference evidence="3 4" key="1">
    <citation type="submission" date="2023-04" db="EMBL/GenBank/DDBJ databases">
        <title>A long-awaited taxogenomic arrangement of the family Halomonadaceae.</title>
        <authorList>
            <person name="De La Haba R."/>
            <person name="Chuvochina M."/>
            <person name="Wittouck S."/>
            <person name="Arahal D.R."/>
            <person name="Sanchez-Porro C."/>
            <person name="Hugenholtz P."/>
            <person name="Ventosa A."/>
        </authorList>
    </citation>
    <scope>NUCLEOTIDE SEQUENCE [LARGE SCALE GENOMIC DNA]</scope>
    <source>
        <strain evidence="3 4">DSM 21020</strain>
    </source>
</reference>
<dbReference type="InterPro" id="IPR003593">
    <property type="entry name" value="AAA+_ATPase"/>
</dbReference>
<evidence type="ECO:0000313" key="4">
    <source>
        <dbReference type="Proteomes" id="UP001254564"/>
    </source>
</evidence>
<dbReference type="SMART" id="SM00382">
    <property type="entry name" value="AAA"/>
    <property type="match status" value="1"/>
</dbReference>
<dbReference type="RefSeq" id="WP_309656213.1">
    <property type="nucleotide sequence ID" value="NZ_JARWAN010000015.1"/>
</dbReference>
<sequence length="383" mass="42117">MSEIVTPTQWLHQLLGIMVEQEASDLLISVGAPPSFKMSDGLTPLGKQPLSEHQVKELVTNTVPEGLRQRFQEDREANFALSLGEKGRFRVSAFQQRNQMAMVIRRISLEIPALESLGVPSALGELARAKRGLVLVVGGTGTGKSTTLAAMIQQRNETVGGHIISVEDPIEYIHPHKRAIVNQREVGIDTESFEVALKNTLRQAPDVILIGEIRTRETMEHALTFAETGHLCLATLHANNANQALDRIINFFPHERHEQIWMDLSLNLRAIVAQQLLPKKSGGRCAAIEIMLQSPRIADLISKGKVGEIKAAMTKSRDGGMQTFDQALFDLHQAGDITEEVALAHADSANDLRMMLKYGGADADMSLDEQVPSGLALRDEDDF</sequence>
<dbReference type="InterPro" id="IPR006321">
    <property type="entry name" value="PilT/PilU"/>
</dbReference>
<name>A0ABU1H4U7_9GAMM</name>
<dbReference type="InterPro" id="IPR001482">
    <property type="entry name" value="T2SS/T4SS_dom"/>
</dbReference>
<dbReference type="EMBL" id="JARWAN010000015">
    <property type="protein sequence ID" value="MDR5899326.1"/>
    <property type="molecule type" value="Genomic_DNA"/>
</dbReference>
<proteinExistence type="inferred from homology"/>
<comment type="similarity">
    <text evidence="1">Belongs to the GSP E family.</text>
</comment>
<accession>A0ABU1H4U7</accession>
<dbReference type="InterPro" id="IPR050921">
    <property type="entry name" value="T4SS_GSP_E_ATPase"/>
</dbReference>
<feature type="domain" description="AAA+ ATPase" evidence="2">
    <location>
        <begin position="130"/>
        <end position="255"/>
    </location>
</feature>
<dbReference type="SUPFAM" id="SSF52540">
    <property type="entry name" value="P-loop containing nucleoside triphosphate hydrolases"/>
    <property type="match status" value="1"/>
</dbReference>
<dbReference type="Proteomes" id="UP001254564">
    <property type="component" value="Unassembled WGS sequence"/>
</dbReference>
<gene>
    <name evidence="3" type="ORF">QC823_10030</name>
</gene>
<dbReference type="Gene3D" id="3.30.450.90">
    <property type="match status" value="1"/>
</dbReference>
<dbReference type="PANTHER" id="PTHR30486:SF12">
    <property type="entry name" value="TYPE IV PILUS ATPASE PILU"/>
    <property type="match status" value="1"/>
</dbReference>
<comment type="caution">
    <text evidence="3">The sequence shown here is derived from an EMBL/GenBank/DDBJ whole genome shotgun (WGS) entry which is preliminary data.</text>
</comment>
<dbReference type="PANTHER" id="PTHR30486">
    <property type="entry name" value="TWITCHING MOTILITY PROTEIN PILT"/>
    <property type="match status" value="1"/>
</dbReference>
<dbReference type="NCBIfam" id="TIGR01420">
    <property type="entry name" value="pilT_fam"/>
    <property type="match status" value="1"/>
</dbReference>
<dbReference type="CDD" id="cd01131">
    <property type="entry name" value="PilT"/>
    <property type="match status" value="1"/>
</dbReference>
<keyword evidence="4" id="KW-1185">Reference proteome</keyword>
<protein>
    <submittedName>
        <fullName evidence="3">PilT/PilU family type 4a pilus ATPase</fullName>
    </submittedName>
</protein>
<dbReference type="InterPro" id="IPR027417">
    <property type="entry name" value="P-loop_NTPase"/>
</dbReference>
<dbReference type="Gene3D" id="3.40.50.300">
    <property type="entry name" value="P-loop containing nucleotide triphosphate hydrolases"/>
    <property type="match status" value="1"/>
</dbReference>
<evidence type="ECO:0000256" key="1">
    <source>
        <dbReference type="ARBA" id="ARBA00006611"/>
    </source>
</evidence>
<evidence type="ECO:0000313" key="3">
    <source>
        <dbReference type="EMBL" id="MDR5899326.1"/>
    </source>
</evidence>
<evidence type="ECO:0000259" key="2">
    <source>
        <dbReference type="SMART" id="SM00382"/>
    </source>
</evidence>
<organism evidence="3 4">
    <name type="scientific">Vreelandella vilamensis</name>
    <dbReference type="NCBI Taxonomy" id="531309"/>
    <lineage>
        <taxon>Bacteria</taxon>
        <taxon>Pseudomonadati</taxon>
        <taxon>Pseudomonadota</taxon>
        <taxon>Gammaproteobacteria</taxon>
        <taxon>Oceanospirillales</taxon>
        <taxon>Halomonadaceae</taxon>
        <taxon>Vreelandella</taxon>
    </lineage>
</organism>